<dbReference type="RefSeq" id="WP_317081065.1">
    <property type="nucleotide sequence ID" value="NZ_CP136594.1"/>
</dbReference>
<evidence type="ECO:0000313" key="2">
    <source>
        <dbReference type="Proteomes" id="UP001302429"/>
    </source>
</evidence>
<dbReference type="KEGG" id="acoa:RB602_13040"/>
<proteinExistence type="predicted"/>
<dbReference type="AlphaFoldDB" id="A0AA97F815"/>
<name>A0AA97F815_9SPHN</name>
<reference evidence="1 2" key="1">
    <citation type="submission" date="2023-10" db="EMBL/GenBank/DDBJ databases">
        <title>Complete genome sequence of a Sphingomonadaceae bacterium.</title>
        <authorList>
            <person name="Yan C."/>
        </authorList>
    </citation>
    <scope>NUCLEOTIDE SEQUENCE [LARGE SCALE GENOMIC DNA]</scope>
    <source>
        <strain evidence="1 2">SCSIO 66989</strain>
    </source>
</reference>
<protein>
    <submittedName>
        <fullName evidence="1">Lytic transglycosylase domain-containing protein</fullName>
    </submittedName>
</protein>
<dbReference type="Gene3D" id="1.10.530.10">
    <property type="match status" value="1"/>
</dbReference>
<dbReference type="EMBL" id="CP136594">
    <property type="protein sequence ID" value="WOE74757.1"/>
    <property type="molecule type" value="Genomic_DNA"/>
</dbReference>
<keyword evidence="2" id="KW-1185">Reference proteome</keyword>
<accession>A0AA97F815</accession>
<dbReference type="InterPro" id="IPR023346">
    <property type="entry name" value="Lysozyme-like_dom_sf"/>
</dbReference>
<evidence type="ECO:0000313" key="1">
    <source>
        <dbReference type="EMBL" id="WOE74757.1"/>
    </source>
</evidence>
<dbReference type="SUPFAM" id="SSF53955">
    <property type="entry name" value="Lysozyme-like"/>
    <property type="match status" value="1"/>
</dbReference>
<gene>
    <name evidence="1" type="ORF">RB602_13040</name>
</gene>
<organism evidence="1 2">
    <name type="scientific">Alterisphingorhabdus coralli</name>
    <dbReference type="NCBI Taxonomy" id="3071408"/>
    <lineage>
        <taxon>Bacteria</taxon>
        <taxon>Pseudomonadati</taxon>
        <taxon>Pseudomonadota</taxon>
        <taxon>Alphaproteobacteria</taxon>
        <taxon>Sphingomonadales</taxon>
        <taxon>Sphingomonadaceae</taxon>
        <taxon>Alterisphingorhabdus (ex Yan et al. 2024)</taxon>
    </lineage>
</organism>
<sequence>MPSQFSIAESQGQGRVTRAIAQSAARTGVDFNYLLGQAKIESGLNPEARARTSSATGLYQFIDQSWLDVIEKHGEKHGLDWASRAINRHSNGRLSVGDNALKSQIFALRTNPEVAALMAGEFAADNRTYLEGRLGREMAPADLYLAHFLGANGAHKFLQQHAANPDTKAANHFPKAARANRPVFYKTNGEARSFAEIRDHFAAKLNSGNALPPGGKTMPAAPTRGVDGQNYVQPADYLRLASQRAAAGVQNNTPTSNENARLAYMLLASMGADIKCPPPASL</sequence>
<dbReference type="Proteomes" id="UP001302429">
    <property type="component" value="Chromosome"/>
</dbReference>